<feature type="non-terminal residue" evidence="1">
    <location>
        <position position="100"/>
    </location>
</feature>
<name>A0A4Q9MDH5_9APHY</name>
<dbReference type="OrthoDB" id="2730708at2759"/>
<accession>A0A4Q9MDH5</accession>
<dbReference type="Proteomes" id="UP000292957">
    <property type="component" value="Unassembled WGS sequence"/>
</dbReference>
<proteinExistence type="predicted"/>
<evidence type="ECO:0000313" key="1">
    <source>
        <dbReference type="EMBL" id="TBU25374.1"/>
    </source>
</evidence>
<protein>
    <submittedName>
        <fullName evidence="1">Uncharacterized protein</fullName>
    </submittedName>
</protein>
<reference evidence="1" key="1">
    <citation type="submission" date="2019-01" db="EMBL/GenBank/DDBJ databases">
        <title>Draft genome sequences of three monokaryotic isolates of the white-rot basidiomycete fungus Dichomitus squalens.</title>
        <authorList>
            <consortium name="DOE Joint Genome Institute"/>
            <person name="Lopez S.C."/>
            <person name="Andreopoulos B."/>
            <person name="Pangilinan J."/>
            <person name="Lipzen A."/>
            <person name="Riley R."/>
            <person name="Ahrendt S."/>
            <person name="Ng V."/>
            <person name="Barry K."/>
            <person name="Daum C."/>
            <person name="Grigoriev I.V."/>
            <person name="Hilden K.S."/>
            <person name="Makela M.R."/>
            <person name="de Vries R.P."/>
        </authorList>
    </citation>
    <scope>NUCLEOTIDE SEQUENCE [LARGE SCALE GENOMIC DNA]</scope>
    <source>
        <strain evidence="1">OM18370.1</strain>
    </source>
</reference>
<dbReference type="AlphaFoldDB" id="A0A4Q9MDH5"/>
<dbReference type="InterPro" id="IPR036390">
    <property type="entry name" value="WH_DNA-bd_sf"/>
</dbReference>
<sequence>LDQQDISYISSILQANSTLYLDEIQERLLETRGVDVSVATLSRTIRRLDLTSKRIAKEALERNELLQATWQAAHGHIPMEYIMWLDESSIDDRTNQRNNG</sequence>
<dbReference type="SUPFAM" id="SSF46785">
    <property type="entry name" value="Winged helix' DNA-binding domain"/>
    <property type="match status" value="1"/>
</dbReference>
<dbReference type="InterPro" id="IPR036388">
    <property type="entry name" value="WH-like_DNA-bd_sf"/>
</dbReference>
<organism evidence="1">
    <name type="scientific">Dichomitus squalens</name>
    <dbReference type="NCBI Taxonomy" id="114155"/>
    <lineage>
        <taxon>Eukaryota</taxon>
        <taxon>Fungi</taxon>
        <taxon>Dikarya</taxon>
        <taxon>Basidiomycota</taxon>
        <taxon>Agaricomycotina</taxon>
        <taxon>Agaricomycetes</taxon>
        <taxon>Polyporales</taxon>
        <taxon>Polyporaceae</taxon>
        <taxon>Dichomitus</taxon>
    </lineage>
</organism>
<dbReference type="PANTHER" id="PTHR48472:SF1">
    <property type="entry name" value="TC1-LIKE TRANSPOSASE DDE DOMAIN-CONTAINING PROTEIN"/>
    <property type="match status" value="1"/>
</dbReference>
<feature type="non-terminal residue" evidence="1">
    <location>
        <position position="1"/>
    </location>
</feature>
<dbReference type="PANTHER" id="PTHR48472">
    <property type="entry name" value="TC1-LIKE TRANSPOSASE DDE DOMAIN-CONTAINING PROTEIN"/>
    <property type="match status" value="1"/>
</dbReference>
<gene>
    <name evidence="1" type="ORF">BD311DRAFT_628592</name>
</gene>
<dbReference type="EMBL" id="ML143462">
    <property type="protein sequence ID" value="TBU25374.1"/>
    <property type="molecule type" value="Genomic_DNA"/>
</dbReference>
<dbReference type="Gene3D" id="1.10.10.10">
    <property type="entry name" value="Winged helix-like DNA-binding domain superfamily/Winged helix DNA-binding domain"/>
    <property type="match status" value="1"/>
</dbReference>